<keyword evidence="3" id="KW-1185">Reference proteome</keyword>
<organism evidence="2 3">
    <name type="scientific">Thelephora terrestris</name>
    <dbReference type="NCBI Taxonomy" id="56493"/>
    <lineage>
        <taxon>Eukaryota</taxon>
        <taxon>Fungi</taxon>
        <taxon>Dikarya</taxon>
        <taxon>Basidiomycota</taxon>
        <taxon>Agaricomycotina</taxon>
        <taxon>Agaricomycetes</taxon>
        <taxon>Thelephorales</taxon>
        <taxon>Thelephoraceae</taxon>
        <taxon>Thelephora</taxon>
    </lineage>
</organism>
<protein>
    <submittedName>
        <fullName evidence="2">Uncharacterized protein</fullName>
    </submittedName>
</protein>
<gene>
    <name evidence="2" type="ORF">BJ322DRAFT_1014530</name>
</gene>
<proteinExistence type="predicted"/>
<keyword evidence="1" id="KW-1133">Transmembrane helix</keyword>
<evidence type="ECO:0000313" key="2">
    <source>
        <dbReference type="EMBL" id="KAF9778441.1"/>
    </source>
</evidence>
<evidence type="ECO:0000313" key="3">
    <source>
        <dbReference type="Proteomes" id="UP000736335"/>
    </source>
</evidence>
<comment type="caution">
    <text evidence="2">The sequence shown here is derived from an EMBL/GenBank/DDBJ whole genome shotgun (WGS) entry which is preliminary data.</text>
</comment>
<feature type="non-terminal residue" evidence="2">
    <location>
        <position position="424"/>
    </location>
</feature>
<reference evidence="2" key="1">
    <citation type="journal article" date="2020" name="Nat. Commun.">
        <title>Large-scale genome sequencing of mycorrhizal fungi provides insights into the early evolution of symbiotic traits.</title>
        <authorList>
            <person name="Miyauchi S."/>
            <person name="Kiss E."/>
            <person name="Kuo A."/>
            <person name="Drula E."/>
            <person name="Kohler A."/>
            <person name="Sanchez-Garcia M."/>
            <person name="Morin E."/>
            <person name="Andreopoulos B."/>
            <person name="Barry K.W."/>
            <person name="Bonito G."/>
            <person name="Buee M."/>
            <person name="Carver A."/>
            <person name="Chen C."/>
            <person name="Cichocki N."/>
            <person name="Clum A."/>
            <person name="Culley D."/>
            <person name="Crous P.W."/>
            <person name="Fauchery L."/>
            <person name="Girlanda M."/>
            <person name="Hayes R.D."/>
            <person name="Keri Z."/>
            <person name="LaButti K."/>
            <person name="Lipzen A."/>
            <person name="Lombard V."/>
            <person name="Magnuson J."/>
            <person name="Maillard F."/>
            <person name="Murat C."/>
            <person name="Nolan M."/>
            <person name="Ohm R.A."/>
            <person name="Pangilinan J."/>
            <person name="Pereira M.F."/>
            <person name="Perotto S."/>
            <person name="Peter M."/>
            <person name="Pfister S."/>
            <person name="Riley R."/>
            <person name="Sitrit Y."/>
            <person name="Stielow J.B."/>
            <person name="Szollosi G."/>
            <person name="Zifcakova L."/>
            <person name="Stursova M."/>
            <person name="Spatafora J.W."/>
            <person name="Tedersoo L."/>
            <person name="Vaario L.M."/>
            <person name="Yamada A."/>
            <person name="Yan M."/>
            <person name="Wang P."/>
            <person name="Xu J."/>
            <person name="Bruns T."/>
            <person name="Baldrian P."/>
            <person name="Vilgalys R."/>
            <person name="Dunand C."/>
            <person name="Henrissat B."/>
            <person name="Grigoriev I.V."/>
            <person name="Hibbett D."/>
            <person name="Nagy L.G."/>
            <person name="Martin F.M."/>
        </authorList>
    </citation>
    <scope>NUCLEOTIDE SEQUENCE</scope>
    <source>
        <strain evidence="2">UH-Tt-Lm1</strain>
    </source>
</reference>
<dbReference type="Proteomes" id="UP000736335">
    <property type="component" value="Unassembled WGS sequence"/>
</dbReference>
<sequence>TPFQDKSCATVVHDLLCIGGTDASKSWFITAAGSYLDVWDHLRAKDGSNTVRLRNLSSAELQSAPFTVYVHEQKLGDLVVIPSRCFSQKVHCGTSASLSWQRVTMKGLESFVYHDQIIRQRYGLPSVPAAFTFLHLTCSGYVSVHRTTSKRPSAIPFPDASPLLQQWLRLFDEVVRPTYCEDDDNLPLVDLGPSSFCAFCGGELFRSVFCCTGSCIRDDQPNHESAIIVCASCYIDGRVCRCGNMAPSRTGALSDLLDFRNNVIEVLRDLPENVEEDLLSDGEFSIFRAGIALYSRTCTPRIQSSHRVPELSLINCKSCHANRCYKHILSTYNTHSSGALLTRLSDDSSKMWHSLHQLRRDSYTEGYAWTKEMIRTGSPAPLADRLVYFASNFSATPINHALFAGFYDAIAVSFFVAFRISLKH</sequence>
<dbReference type="OrthoDB" id="298344at2759"/>
<evidence type="ECO:0000256" key="1">
    <source>
        <dbReference type="SAM" id="Phobius"/>
    </source>
</evidence>
<dbReference type="EMBL" id="WIUZ02000023">
    <property type="protein sequence ID" value="KAF9778441.1"/>
    <property type="molecule type" value="Genomic_DNA"/>
</dbReference>
<dbReference type="AlphaFoldDB" id="A0A9P6H3K0"/>
<reference evidence="2" key="2">
    <citation type="submission" date="2020-11" db="EMBL/GenBank/DDBJ databases">
        <authorList>
            <consortium name="DOE Joint Genome Institute"/>
            <person name="Kuo A."/>
            <person name="Miyauchi S."/>
            <person name="Kiss E."/>
            <person name="Drula E."/>
            <person name="Kohler A."/>
            <person name="Sanchez-Garcia M."/>
            <person name="Andreopoulos B."/>
            <person name="Barry K.W."/>
            <person name="Bonito G."/>
            <person name="Buee M."/>
            <person name="Carver A."/>
            <person name="Chen C."/>
            <person name="Cichocki N."/>
            <person name="Clum A."/>
            <person name="Culley D."/>
            <person name="Crous P.W."/>
            <person name="Fauchery L."/>
            <person name="Girlanda M."/>
            <person name="Hayes R."/>
            <person name="Keri Z."/>
            <person name="Labutti K."/>
            <person name="Lipzen A."/>
            <person name="Lombard V."/>
            <person name="Magnuson J."/>
            <person name="Maillard F."/>
            <person name="Morin E."/>
            <person name="Murat C."/>
            <person name="Nolan M."/>
            <person name="Ohm R."/>
            <person name="Pangilinan J."/>
            <person name="Pereira M."/>
            <person name="Perotto S."/>
            <person name="Peter M."/>
            <person name="Riley R."/>
            <person name="Sitrit Y."/>
            <person name="Stielow B."/>
            <person name="Szollosi G."/>
            <person name="Zifcakova L."/>
            <person name="Stursova M."/>
            <person name="Spatafora J.W."/>
            <person name="Tedersoo L."/>
            <person name="Vaario L.-M."/>
            <person name="Yamada A."/>
            <person name="Yan M."/>
            <person name="Wang P."/>
            <person name="Xu J."/>
            <person name="Bruns T."/>
            <person name="Baldrian P."/>
            <person name="Vilgalys R."/>
            <person name="Henrissat B."/>
            <person name="Grigoriev I.V."/>
            <person name="Hibbett D."/>
            <person name="Nagy L.G."/>
            <person name="Martin F.M."/>
        </authorList>
    </citation>
    <scope>NUCLEOTIDE SEQUENCE</scope>
    <source>
        <strain evidence="2">UH-Tt-Lm1</strain>
    </source>
</reference>
<keyword evidence="1" id="KW-0472">Membrane</keyword>
<accession>A0A9P6H3K0</accession>
<keyword evidence="1" id="KW-0812">Transmembrane</keyword>
<feature type="transmembrane region" description="Helical" evidence="1">
    <location>
        <begin position="401"/>
        <end position="422"/>
    </location>
</feature>
<dbReference type="Gene3D" id="2.60.120.650">
    <property type="entry name" value="Cupin"/>
    <property type="match status" value="1"/>
</dbReference>
<name>A0A9P6H3K0_9AGAM</name>